<protein>
    <recommendedName>
        <fullName evidence="3">Lsr2 DNA-binding domain-containing protein</fullName>
    </recommendedName>
</protein>
<dbReference type="InterPro" id="IPR036625">
    <property type="entry name" value="E3-bd_dom_sf"/>
</dbReference>
<evidence type="ECO:0000259" key="3">
    <source>
        <dbReference type="Pfam" id="PF23359"/>
    </source>
</evidence>
<dbReference type="InterPro" id="IPR055370">
    <property type="entry name" value="Lsr2_DNA-bd"/>
</dbReference>
<dbReference type="AlphaFoldDB" id="A0A2V4NE61"/>
<keyword evidence="1" id="KW-0238">DNA-binding</keyword>
<organism evidence="4 5">
    <name type="scientific">Streptomyces tateyamensis</name>
    <dbReference type="NCBI Taxonomy" id="565073"/>
    <lineage>
        <taxon>Bacteria</taxon>
        <taxon>Bacillati</taxon>
        <taxon>Actinomycetota</taxon>
        <taxon>Actinomycetes</taxon>
        <taxon>Kitasatosporales</taxon>
        <taxon>Streptomycetaceae</taxon>
        <taxon>Streptomyces</taxon>
    </lineage>
</organism>
<dbReference type="GO" id="GO:0016746">
    <property type="term" value="F:acyltransferase activity"/>
    <property type="evidence" value="ECO:0007669"/>
    <property type="project" value="InterPro"/>
</dbReference>
<dbReference type="GO" id="GO:0003677">
    <property type="term" value="F:DNA binding"/>
    <property type="evidence" value="ECO:0007669"/>
    <property type="project" value="UniProtKB-KW"/>
</dbReference>
<dbReference type="OrthoDB" id="4113332at2"/>
<evidence type="ECO:0000256" key="2">
    <source>
        <dbReference type="SAM" id="MobiDB-lite"/>
    </source>
</evidence>
<reference evidence="4 5" key="1">
    <citation type="submission" date="2018-03" db="EMBL/GenBank/DDBJ databases">
        <title>Bioinformatic expansion and discovery of thiopeptide antibiotics.</title>
        <authorList>
            <person name="Schwalen C.J."/>
            <person name="Hudson G.A."/>
            <person name="Mitchell D.A."/>
        </authorList>
    </citation>
    <scope>NUCLEOTIDE SEQUENCE [LARGE SCALE GENOMIC DNA]</scope>
    <source>
        <strain evidence="4 5">ATCC 21389</strain>
    </source>
</reference>
<evidence type="ECO:0000313" key="5">
    <source>
        <dbReference type="Proteomes" id="UP000248039"/>
    </source>
</evidence>
<dbReference type="RefSeq" id="WP_110667502.1">
    <property type="nucleotide sequence ID" value="NZ_PYBW01000028.1"/>
</dbReference>
<dbReference type="Pfam" id="PF23359">
    <property type="entry name" value="Lsr2_DNA-bd"/>
    <property type="match status" value="1"/>
</dbReference>
<dbReference type="Proteomes" id="UP000248039">
    <property type="component" value="Unassembled WGS sequence"/>
</dbReference>
<evidence type="ECO:0000256" key="1">
    <source>
        <dbReference type="ARBA" id="ARBA00023125"/>
    </source>
</evidence>
<keyword evidence="5" id="KW-1185">Reference proteome</keyword>
<gene>
    <name evidence="4" type="ORF">C7C46_08830</name>
</gene>
<feature type="region of interest" description="Disordered" evidence="2">
    <location>
        <begin position="153"/>
        <end position="183"/>
    </location>
</feature>
<dbReference type="EMBL" id="PYBW01000028">
    <property type="protein sequence ID" value="PYC83429.1"/>
    <property type="molecule type" value="Genomic_DNA"/>
</dbReference>
<proteinExistence type="predicted"/>
<sequence length="217" mass="22451">MTIAALRALIDSQTPDTPHLPAPRTTPSKGGPTVDTRSAAHAVAMYRNGDTVSTIVKATGLTQDQIAAAVTSAGTVFTVNGTTPVATGPGAAAAGLIAWGMKHPSARMQRLAEQARTALADLQQAQRQEAAITAAADRVQRLKDQLAAAEQDLRAAKGTATTSRPSSTAPRPDRTQGSRIRAWARENNLPVGTAGVISRDVITAYAAAHPQECTDAA</sequence>
<dbReference type="Gene3D" id="4.10.320.10">
    <property type="entry name" value="E3-binding domain"/>
    <property type="match status" value="1"/>
</dbReference>
<feature type="region of interest" description="Disordered" evidence="2">
    <location>
        <begin position="10"/>
        <end position="35"/>
    </location>
</feature>
<evidence type="ECO:0000313" key="4">
    <source>
        <dbReference type="EMBL" id="PYC83429.1"/>
    </source>
</evidence>
<comment type="caution">
    <text evidence="4">The sequence shown here is derived from an EMBL/GenBank/DDBJ whole genome shotgun (WGS) entry which is preliminary data.</text>
</comment>
<accession>A0A2V4NE61</accession>
<feature type="domain" description="Lsr2 DNA-binding" evidence="3">
    <location>
        <begin position="173"/>
        <end position="208"/>
    </location>
</feature>
<feature type="compositionally biased region" description="Low complexity" evidence="2">
    <location>
        <begin position="159"/>
        <end position="170"/>
    </location>
</feature>
<name>A0A2V4NE61_9ACTN</name>